<dbReference type="RefSeq" id="WP_014905401.1">
    <property type="nucleotide sequence ID" value="NC_019382.1"/>
</dbReference>
<evidence type="ECO:0000313" key="3">
    <source>
        <dbReference type="Proteomes" id="UP000007564"/>
    </source>
</evidence>
<reference evidence="2 3" key="1">
    <citation type="journal article" date="2012" name="BMC Genomics">
        <title>Comparative genomics of the classical Bordetella subspecies: the evolution and exchange of virulence-associated diversity amongst closely related pathogens.</title>
        <authorList>
            <person name="Park J."/>
            <person name="Zhang Y."/>
            <person name="Buboltz A.M."/>
            <person name="Zhang X."/>
            <person name="Schuster S.C."/>
            <person name="Ahuja U."/>
            <person name="Liu M."/>
            <person name="Miller J.F."/>
            <person name="Sebaihia M."/>
            <person name="Bentley S.D."/>
            <person name="Parkhill J."/>
            <person name="Harvill E.T."/>
        </authorList>
    </citation>
    <scope>NUCLEOTIDE SEQUENCE [LARGE SCALE GENOMIC DNA]</scope>
    <source>
        <strain evidence="2 3">253</strain>
    </source>
</reference>
<dbReference type="Proteomes" id="UP000007564">
    <property type="component" value="Chromosome"/>
</dbReference>
<dbReference type="KEGG" id="bbh:BN112_0012"/>
<dbReference type="HOGENOM" id="CLU_1657007_0_0_4"/>
<feature type="region of interest" description="Disordered" evidence="1">
    <location>
        <begin position="131"/>
        <end position="158"/>
    </location>
</feature>
<organism evidence="2 3">
    <name type="scientific">Bordetella bronchiseptica 253</name>
    <dbReference type="NCBI Taxonomy" id="568707"/>
    <lineage>
        <taxon>Bacteria</taxon>
        <taxon>Pseudomonadati</taxon>
        <taxon>Pseudomonadota</taxon>
        <taxon>Betaproteobacteria</taxon>
        <taxon>Burkholderiales</taxon>
        <taxon>Alcaligenaceae</taxon>
        <taxon>Bordetella</taxon>
    </lineage>
</organism>
<name>A0A0C6NZD3_BORBO</name>
<evidence type="ECO:0000256" key="1">
    <source>
        <dbReference type="SAM" id="MobiDB-lite"/>
    </source>
</evidence>
<gene>
    <name evidence="2" type="ORF">BN112_0012</name>
</gene>
<dbReference type="OrthoDB" id="8656603at2"/>
<dbReference type="EMBL" id="HE965806">
    <property type="protein sequence ID" value="CCJ51930.1"/>
    <property type="molecule type" value="Genomic_DNA"/>
</dbReference>
<dbReference type="AlphaFoldDB" id="A0A0C6NZD3"/>
<accession>A0A0C6NZD3</accession>
<protein>
    <submittedName>
        <fullName evidence="2">Putative phage protein</fullName>
    </submittedName>
</protein>
<evidence type="ECO:0000313" key="2">
    <source>
        <dbReference type="EMBL" id="CCJ51930.1"/>
    </source>
</evidence>
<sequence length="158" mass="17180">MSSYAEASAAVGGNESGGYGVCAAYGCCLPGTMTASTQGGKDWHCRLHFGAPRSEFDDISARVQNRKALFLAAYWLVNRPKGDTVSRKVRDRIKALGRADLLEKVPSVRGVTAYHLGVHMLRVLGDECRQPQEHMGTPKRAGQGTTWLDQTQPEETDA</sequence>
<proteinExistence type="predicted"/>